<evidence type="ECO:0000313" key="1">
    <source>
        <dbReference type="EMBL" id="KAJ1672792.1"/>
    </source>
</evidence>
<evidence type="ECO:0000313" key="2">
    <source>
        <dbReference type="Proteomes" id="UP001145114"/>
    </source>
</evidence>
<comment type="caution">
    <text evidence="1">The sequence shown here is derived from an EMBL/GenBank/DDBJ whole genome shotgun (WGS) entry which is preliminary data.</text>
</comment>
<protein>
    <submittedName>
        <fullName evidence="1">Uncharacterized protein</fullName>
    </submittedName>
</protein>
<accession>A0ACC1HBZ6</accession>
<dbReference type="Proteomes" id="UP001145114">
    <property type="component" value="Unassembled WGS sequence"/>
</dbReference>
<organism evidence="1 2">
    <name type="scientific">Spiromyces aspiralis</name>
    <dbReference type="NCBI Taxonomy" id="68401"/>
    <lineage>
        <taxon>Eukaryota</taxon>
        <taxon>Fungi</taxon>
        <taxon>Fungi incertae sedis</taxon>
        <taxon>Zoopagomycota</taxon>
        <taxon>Kickxellomycotina</taxon>
        <taxon>Kickxellomycetes</taxon>
        <taxon>Kickxellales</taxon>
        <taxon>Kickxellaceae</taxon>
        <taxon>Spiromyces</taxon>
    </lineage>
</organism>
<reference evidence="1" key="1">
    <citation type="submission" date="2022-06" db="EMBL/GenBank/DDBJ databases">
        <title>Phylogenomic reconstructions and comparative analyses of Kickxellomycotina fungi.</title>
        <authorList>
            <person name="Reynolds N.K."/>
            <person name="Stajich J.E."/>
            <person name="Barry K."/>
            <person name="Grigoriev I.V."/>
            <person name="Crous P."/>
            <person name="Smith M.E."/>
        </authorList>
    </citation>
    <scope>NUCLEOTIDE SEQUENCE</scope>
    <source>
        <strain evidence="1">RSA 2271</strain>
    </source>
</reference>
<sequence length="153" mass="17276">MVAYAAFSLMYMKHKSAFSWFVHVLLATIYLLEFVQMWPQLIINHKLKTVDTLPLSAFCYRFLTTFIDDLFALVIPMPLLTRLGTFRDDIVFLVLCWQWWAYPKRKQATEDGKKGGPAGKDLVAATAEKAGDEGTTPDAAHSDGGRRDEKSGL</sequence>
<keyword evidence="2" id="KW-1185">Reference proteome</keyword>
<dbReference type="EMBL" id="JAMZIH010007833">
    <property type="protein sequence ID" value="KAJ1672792.1"/>
    <property type="molecule type" value="Genomic_DNA"/>
</dbReference>
<name>A0ACC1HBZ6_9FUNG</name>
<proteinExistence type="predicted"/>
<gene>
    <name evidence="1" type="ORF">EV182_006493</name>
</gene>